<dbReference type="PROSITE" id="PS00653">
    <property type="entry name" value="GLYCOSYL_HYDROL_F1_2"/>
    <property type="match status" value="1"/>
</dbReference>
<dbReference type="AlphaFoldDB" id="A0A5B7B055"/>
<evidence type="ECO:0000256" key="4">
    <source>
        <dbReference type="RuleBase" id="RU003690"/>
    </source>
</evidence>
<dbReference type="InterPro" id="IPR017853">
    <property type="entry name" value="GH"/>
</dbReference>
<evidence type="ECO:0000256" key="1">
    <source>
        <dbReference type="ARBA" id="ARBA00010838"/>
    </source>
</evidence>
<dbReference type="GO" id="GO:0009821">
    <property type="term" value="P:alkaloid biosynthetic process"/>
    <property type="evidence" value="ECO:0007669"/>
    <property type="project" value="UniProtKB-ARBA"/>
</dbReference>
<dbReference type="GO" id="GO:0008422">
    <property type="term" value="F:beta-glucosidase activity"/>
    <property type="evidence" value="ECO:0007669"/>
    <property type="project" value="UniProtKB-EC"/>
</dbReference>
<dbReference type="SUPFAM" id="SSF51445">
    <property type="entry name" value="(Trans)glycosidases"/>
    <property type="match status" value="1"/>
</dbReference>
<organism evidence="5">
    <name type="scientific">Davidia involucrata</name>
    <name type="common">Dove tree</name>
    <dbReference type="NCBI Taxonomy" id="16924"/>
    <lineage>
        <taxon>Eukaryota</taxon>
        <taxon>Viridiplantae</taxon>
        <taxon>Streptophyta</taxon>
        <taxon>Embryophyta</taxon>
        <taxon>Tracheophyta</taxon>
        <taxon>Spermatophyta</taxon>
        <taxon>Magnoliopsida</taxon>
        <taxon>eudicotyledons</taxon>
        <taxon>Gunneridae</taxon>
        <taxon>Pentapetalae</taxon>
        <taxon>asterids</taxon>
        <taxon>Cornales</taxon>
        <taxon>Nyssaceae</taxon>
        <taxon>Davidia</taxon>
    </lineage>
</organism>
<keyword evidence="3 5" id="KW-0326">Glycosidase</keyword>
<name>A0A5B7B055_DAVIN</name>
<dbReference type="EC" id="3.2.1.21" evidence="5"/>
<comment type="similarity">
    <text evidence="1 4">Belongs to the glycosyl hydrolase 1 family.</text>
</comment>
<dbReference type="InterPro" id="IPR001360">
    <property type="entry name" value="Glyco_hydro_1"/>
</dbReference>
<dbReference type="PANTHER" id="PTHR10353">
    <property type="entry name" value="GLYCOSYL HYDROLASE"/>
    <property type="match status" value="1"/>
</dbReference>
<dbReference type="PRINTS" id="PR00131">
    <property type="entry name" value="GLHYDRLASE1"/>
</dbReference>
<reference evidence="5" key="1">
    <citation type="submission" date="2019-08" db="EMBL/GenBank/DDBJ databases">
        <title>Reference gene set and small RNA set construction with multiple tissues from Davidia involucrata Baill.</title>
        <authorList>
            <person name="Yang H."/>
            <person name="Zhou C."/>
            <person name="Li G."/>
            <person name="Wang J."/>
            <person name="Gao P."/>
            <person name="Wang M."/>
            <person name="Wang R."/>
            <person name="Zhao Y."/>
        </authorList>
    </citation>
    <scope>NUCLEOTIDE SEQUENCE</scope>
    <source>
        <tissue evidence="5">Mixed with DoveR01_LX</tissue>
    </source>
</reference>
<evidence type="ECO:0000313" key="5">
    <source>
        <dbReference type="EMBL" id="MPA60941.1"/>
    </source>
</evidence>
<evidence type="ECO:0000256" key="3">
    <source>
        <dbReference type="ARBA" id="ARBA00023295"/>
    </source>
</evidence>
<gene>
    <name evidence="5" type="ORF">Din_030382</name>
</gene>
<accession>A0A5B7B055</accession>
<evidence type="ECO:0000256" key="2">
    <source>
        <dbReference type="ARBA" id="ARBA00022801"/>
    </source>
</evidence>
<sequence>MEIQSNNSNISSTYLLQRSSFPNDFIFGAGSASYQIEGAANEGGKGPSIWDDFTQRFPGKITDGSNGNVANDSYHRYKEDVAIIKKLGLHAYRISISWPRVLPAGRLSGGVNKEGIKYYNNLIDELLANGIEPYVTLFHWDLPKALEDEYGGFLSSQIVVDFRNYAELCFWEFGDRVKQWIAFNEIWSYSVLGYADGTMPPGRGASSSENIRSLSAIHRCSTQLQQIFSDGDPGTEPYIVSHNQLLCHAVAVQLYRQKFQLSQKGKIGMALSSNWFEPLSETSDSDKLAAERALDFHIGWFMDPLTTGDYPLSMRTNVGSRLPKFSEEQSELLKGSFDFIGLNYYTANYATDAKPTTGNLSYNTDSLVEATTERNGVPIGPTNGSGWINVYPEGIYKLLEYMKDKYNNPPVYITENGIDEANNVKLTLAEARIDGNRKDYLEHHLRYVLDAINDGVSVKGYFAWSLMDNYEWSQGYTARFGMFFVDYLNGALTRYPKESAIWFMNFLKNATPVSRKRPLPYAATSPAKSLKK</sequence>
<keyword evidence="2 5" id="KW-0378">Hydrolase</keyword>
<dbReference type="PANTHER" id="PTHR10353:SF137">
    <property type="entry name" value="MYROSINASE 3-RELATED"/>
    <property type="match status" value="1"/>
</dbReference>
<dbReference type="FunFam" id="3.20.20.80:FF:000022">
    <property type="entry name" value="Beta-glucosidase 11"/>
    <property type="match status" value="1"/>
</dbReference>
<protein>
    <submittedName>
        <fullName evidence="5">Putative strictosidine beta-D-glucosidase</fullName>
        <ecNumber evidence="5">3.2.1.21</ecNumber>
    </submittedName>
</protein>
<dbReference type="InterPro" id="IPR033132">
    <property type="entry name" value="GH_1_N_CS"/>
</dbReference>
<dbReference type="EMBL" id="GHES01030382">
    <property type="protein sequence ID" value="MPA60941.1"/>
    <property type="molecule type" value="Transcribed_RNA"/>
</dbReference>
<dbReference type="GO" id="GO:0005975">
    <property type="term" value="P:carbohydrate metabolic process"/>
    <property type="evidence" value="ECO:0007669"/>
    <property type="project" value="InterPro"/>
</dbReference>
<dbReference type="Pfam" id="PF00232">
    <property type="entry name" value="Glyco_hydro_1"/>
    <property type="match status" value="1"/>
</dbReference>
<dbReference type="Gene3D" id="3.20.20.80">
    <property type="entry name" value="Glycosidases"/>
    <property type="match status" value="1"/>
</dbReference>
<proteinExistence type="inferred from homology"/>